<evidence type="ECO:0000313" key="4">
    <source>
        <dbReference type="Proteomes" id="UP000033434"/>
    </source>
</evidence>
<reference evidence="3 4" key="1">
    <citation type="journal article" date="2015" name="BMC Genomics">
        <title>Genome mining reveals unlocked bioactive potential of marine Gram-negative bacteria.</title>
        <authorList>
            <person name="Machado H."/>
            <person name="Sonnenschein E.C."/>
            <person name="Melchiorsen J."/>
            <person name="Gram L."/>
        </authorList>
    </citation>
    <scope>NUCLEOTIDE SEQUENCE [LARGE SCALE GENOMIC DNA]</scope>
    <source>
        <strain evidence="3 4">S4054</strain>
    </source>
</reference>
<keyword evidence="1" id="KW-0175">Coiled coil</keyword>
<dbReference type="Pfam" id="PF13884">
    <property type="entry name" value="Peptidase_S74"/>
    <property type="match status" value="1"/>
</dbReference>
<proteinExistence type="predicted"/>
<evidence type="ECO:0000313" key="3">
    <source>
        <dbReference type="EMBL" id="KKE83475.1"/>
    </source>
</evidence>
<organism evidence="3 4">
    <name type="scientific">Pseudoalteromonas luteoviolacea S4054</name>
    <dbReference type="NCBI Taxonomy" id="1129367"/>
    <lineage>
        <taxon>Bacteria</taxon>
        <taxon>Pseudomonadati</taxon>
        <taxon>Pseudomonadota</taxon>
        <taxon>Gammaproteobacteria</taxon>
        <taxon>Alteromonadales</taxon>
        <taxon>Pseudoalteromonadaceae</taxon>
        <taxon>Pseudoalteromonas</taxon>
    </lineage>
</organism>
<dbReference type="AlphaFoldDB" id="A0A0F6ABD0"/>
<dbReference type="EMBL" id="AUXW01000146">
    <property type="protein sequence ID" value="KKE83475.1"/>
    <property type="molecule type" value="Genomic_DNA"/>
</dbReference>
<dbReference type="PROSITE" id="PS51688">
    <property type="entry name" value="ICA"/>
    <property type="match status" value="1"/>
</dbReference>
<evidence type="ECO:0000256" key="1">
    <source>
        <dbReference type="SAM" id="Coils"/>
    </source>
</evidence>
<sequence length="684" mass="74756">MKHSELNTELRGYFENGDIPTQEEFRKLIDAATDNTTTYSLLAHLFGTTVDCAISESNLDLQSDLTEILAPYSLVTGERVIIYLQQDVTQNGVYIYDASPAVNANTLIKQAVNEYEGMLIKANRSLDDSASYYQYLVQNETSQSLNWYKVENFDVPEYYAEHIQNARFPSEVDLTQQGDIADSKLTANYLVGDGQAITNLNNANLPVQIDLTQVANDSSITAKNIIGNGSALTELDAGQLATGQVPSQRLNFAQLNDLQSGGVDKILNADHGQWLNQKIESLGVYSLNGTVITCVETIANIDISMPLNMLDDIVLQVGDLVLLTAQYDPSENQIWQVQQDNTLALPSLNIPLHQGLALSISAGTAHQHKVFVLASQFLNSFGNNENHWLETTQVALVGAGLKSLNNQLSVDIATPADIEAGLTDKLLDAAQFKAQQSSGSDALKADYNTKITVQKERIDSILEASDADADSFKEIVDLINSVDTESDQAFANYVLTNDARSTQIETDLTNESNTRSQQVAALQSALQQEVTDRTGDSANRYTKTESDQRFLKSVNTQLVGSVDITQANFSGNMAVTGAITATGDVTAFSDARLKSEVKPIENALTAVNKLEGVTFERADVHSGRRYTGLIAQNVEQVMPEAVYEQDEYLSVAYGNLVGLLVESIKELNEKVKGLEQKVVKFESN</sequence>
<name>A0A0F6ABD0_9GAMM</name>
<dbReference type="PATRIC" id="fig|1129367.4.peg.2617"/>
<evidence type="ECO:0000259" key="2">
    <source>
        <dbReference type="PROSITE" id="PS51688"/>
    </source>
</evidence>
<feature type="domain" description="Peptidase S74" evidence="2">
    <location>
        <begin position="589"/>
        <end position="678"/>
    </location>
</feature>
<dbReference type="Proteomes" id="UP000033434">
    <property type="component" value="Unassembled WGS sequence"/>
</dbReference>
<accession>A0A0F6ABD0</accession>
<dbReference type="RefSeq" id="WP_052960971.1">
    <property type="nucleotide sequence ID" value="NZ_AUXW01000146.1"/>
</dbReference>
<dbReference type="InterPro" id="IPR030392">
    <property type="entry name" value="S74_ICA"/>
</dbReference>
<protein>
    <recommendedName>
        <fullName evidence="2">Peptidase S74 domain-containing protein</fullName>
    </recommendedName>
</protein>
<feature type="coiled-coil region" evidence="1">
    <location>
        <begin position="657"/>
        <end position="684"/>
    </location>
</feature>
<gene>
    <name evidence="3" type="ORF">N479_13975</name>
</gene>
<comment type="caution">
    <text evidence="3">The sequence shown here is derived from an EMBL/GenBank/DDBJ whole genome shotgun (WGS) entry which is preliminary data.</text>
</comment>